<dbReference type="KEGG" id="xcl:G4Z02_08645"/>
<feature type="transmembrane region" description="Helical" evidence="6">
    <location>
        <begin position="14"/>
        <end position="33"/>
    </location>
</feature>
<feature type="transmembrane region" description="Helical" evidence="6">
    <location>
        <begin position="154"/>
        <end position="173"/>
    </location>
</feature>
<keyword evidence="5 6" id="KW-0472">Membrane</keyword>
<evidence type="ECO:0000256" key="4">
    <source>
        <dbReference type="ARBA" id="ARBA00022989"/>
    </source>
</evidence>
<dbReference type="CDD" id="cd06580">
    <property type="entry name" value="TM_PBP1_transp_TpRbsC_like"/>
    <property type="match status" value="1"/>
</dbReference>
<protein>
    <submittedName>
        <fullName evidence="7">ABC transporter permease</fullName>
    </submittedName>
</protein>
<feature type="transmembrane region" description="Helical" evidence="6">
    <location>
        <begin position="72"/>
        <end position="90"/>
    </location>
</feature>
<name>A0A7L7KTH5_9MOLU</name>
<evidence type="ECO:0000313" key="7">
    <source>
        <dbReference type="EMBL" id="QMS86043.1"/>
    </source>
</evidence>
<keyword evidence="2" id="KW-1003">Cell membrane</keyword>
<feature type="transmembrane region" description="Helical" evidence="6">
    <location>
        <begin position="295"/>
        <end position="316"/>
    </location>
</feature>
<dbReference type="AlphaFoldDB" id="A0A7L7KTH5"/>
<proteinExistence type="predicted"/>
<reference evidence="7 8" key="1">
    <citation type="submission" date="2020-02" db="EMBL/GenBank/DDBJ databases">
        <authorList>
            <person name="Zheng R.K."/>
            <person name="Sun C.M."/>
        </authorList>
    </citation>
    <scope>NUCLEOTIDE SEQUENCE [LARGE SCALE GENOMIC DNA]</scope>
    <source>
        <strain evidence="8">zrk13</strain>
    </source>
</reference>
<dbReference type="PANTHER" id="PTHR47089">
    <property type="entry name" value="ABC TRANSPORTER, PERMEASE PROTEIN"/>
    <property type="match status" value="1"/>
</dbReference>
<keyword evidence="8" id="KW-1185">Reference proteome</keyword>
<keyword evidence="4 6" id="KW-1133">Transmembrane helix</keyword>
<feature type="transmembrane region" description="Helical" evidence="6">
    <location>
        <begin position="255"/>
        <end position="275"/>
    </location>
</feature>
<dbReference type="InterPro" id="IPR001851">
    <property type="entry name" value="ABC_transp_permease"/>
</dbReference>
<sequence length="365" mass="39652">MSRDALWEKRMNTIVPLVAIFLGFLVGILIMLFTGRDPLDIFRALMRGTIGIDTTLIGTGSLWFNARYIGEFLVFSMPIILTGLSVAFAFRTGLFNIGAEGQLLMGSFGAVMIGVLLDLPTIIHLPLAVLTGVLFGALWGFIPGFLKAKFNVHEVVVTIMMNYIALYFANYLVKALPGSDNVKTVPVAESASLASDFLSNLTNNSRFHWGFILVIIALIIFWLIIEKTIFGFELRSAGFNKHASKYAGMKVDRNIIYSMMIAGAFAGLAGVLISIGTFDYGRVLSVNEGYGFDGIAVALVGNTSAIGSLLAGLLFGGLKAAQPLMQARGIPRDITNIIIAAIVIFVAMRAGIKQIFDRFRTKEVE</sequence>
<organism evidence="7 8">
    <name type="scientific">Candidatus Xianfuyuplasma coldseepsis</name>
    <dbReference type="NCBI Taxonomy" id="2782163"/>
    <lineage>
        <taxon>Bacteria</taxon>
        <taxon>Bacillati</taxon>
        <taxon>Mycoplasmatota</taxon>
        <taxon>Mollicutes</taxon>
        <taxon>Candidatus Izemoplasmatales</taxon>
        <taxon>Candidatus Izemoplasmataceae</taxon>
        <taxon>Candidatus Xianfuyuplasma</taxon>
    </lineage>
</organism>
<keyword evidence="3 6" id="KW-0812">Transmembrane</keyword>
<comment type="subcellular location">
    <subcellularLocation>
        <location evidence="1">Cell membrane</location>
        <topology evidence="1">Multi-pass membrane protein</topology>
    </subcellularLocation>
</comment>
<evidence type="ECO:0000313" key="8">
    <source>
        <dbReference type="Proteomes" id="UP000514720"/>
    </source>
</evidence>
<evidence type="ECO:0000256" key="6">
    <source>
        <dbReference type="SAM" id="Phobius"/>
    </source>
</evidence>
<accession>A0A7L7KTH5</accession>
<evidence type="ECO:0000256" key="3">
    <source>
        <dbReference type="ARBA" id="ARBA00022692"/>
    </source>
</evidence>
<evidence type="ECO:0000256" key="1">
    <source>
        <dbReference type="ARBA" id="ARBA00004651"/>
    </source>
</evidence>
<dbReference type="GO" id="GO:0005886">
    <property type="term" value="C:plasma membrane"/>
    <property type="evidence" value="ECO:0007669"/>
    <property type="project" value="UniProtKB-SubCell"/>
</dbReference>
<dbReference type="Proteomes" id="UP000514720">
    <property type="component" value="Chromosome"/>
</dbReference>
<dbReference type="Pfam" id="PF02653">
    <property type="entry name" value="BPD_transp_2"/>
    <property type="match status" value="1"/>
</dbReference>
<dbReference type="EMBL" id="CP048914">
    <property type="protein sequence ID" value="QMS86043.1"/>
    <property type="molecule type" value="Genomic_DNA"/>
</dbReference>
<evidence type="ECO:0000256" key="2">
    <source>
        <dbReference type="ARBA" id="ARBA00022475"/>
    </source>
</evidence>
<evidence type="ECO:0000256" key="5">
    <source>
        <dbReference type="ARBA" id="ARBA00023136"/>
    </source>
</evidence>
<feature type="transmembrane region" description="Helical" evidence="6">
    <location>
        <begin position="97"/>
        <end position="117"/>
    </location>
</feature>
<feature type="transmembrane region" description="Helical" evidence="6">
    <location>
        <begin position="337"/>
        <end position="356"/>
    </location>
</feature>
<dbReference type="GO" id="GO:0022857">
    <property type="term" value="F:transmembrane transporter activity"/>
    <property type="evidence" value="ECO:0007669"/>
    <property type="project" value="InterPro"/>
</dbReference>
<gene>
    <name evidence="7" type="ORF">G4Z02_08645</name>
</gene>
<feature type="transmembrane region" description="Helical" evidence="6">
    <location>
        <begin position="123"/>
        <end position="142"/>
    </location>
</feature>
<feature type="transmembrane region" description="Helical" evidence="6">
    <location>
        <begin position="207"/>
        <end position="225"/>
    </location>
</feature>
<dbReference type="PANTHER" id="PTHR47089:SF1">
    <property type="entry name" value="GUANOSINE ABC TRANSPORTER PERMEASE PROTEIN NUPP"/>
    <property type="match status" value="1"/>
</dbReference>